<dbReference type="HOGENOM" id="CLU_679537_0_0_10"/>
<accession>C2FVY4</accession>
<dbReference type="Proteomes" id="UP000006241">
    <property type="component" value="Unassembled WGS sequence"/>
</dbReference>
<name>C2FVY4_SPHSI</name>
<dbReference type="AlphaFoldDB" id="C2FVY4"/>
<gene>
    <name evidence="1" type="ORF">HMPREF0765_1490</name>
</gene>
<organism evidence="1 2">
    <name type="scientific">Sphingobacterium spiritivorum ATCC 33300</name>
    <dbReference type="NCBI Taxonomy" id="525372"/>
    <lineage>
        <taxon>Bacteria</taxon>
        <taxon>Pseudomonadati</taxon>
        <taxon>Bacteroidota</taxon>
        <taxon>Sphingobacteriia</taxon>
        <taxon>Sphingobacteriales</taxon>
        <taxon>Sphingobacteriaceae</taxon>
        <taxon>Sphingobacterium</taxon>
    </lineage>
</organism>
<protein>
    <submittedName>
        <fullName evidence="1">Uncharacterized protein</fullName>
    </submittedName>
</protein>
<reference evidence="1 2" key="1">
    <citation type="submission" date="2009-01" db="EMBL/GenBank/DDBJ databases">
        <authorList>
            <person name="Qin X."/>
            <person name="Bachman B."/>
            <person name="Battles P."/>
            <person name="Bell A."/>
            <person name="Bess C."/>
            <person name="Bickham C."/>
            <person name="Chaboub L."/>
            <person name="Chen D."/>
            <person name="Coyle M."/>
            <person name="Deiros D.R."/>
            <person name="Dinh H."/>
            <person name="Forbes L."/>
            <person name="Fowler G."/>
            <person name="Francisco L."/>
            <person name="Fu Q."/>
            <person name="Gubbala S."/>
            <person name="Hale W."/>
            <person name="Han Y."/>
            <person name="Hemphill L."/>
            <person name="Highlander S.K."/>
            <person name="Hirani K."/>
            <person name="Hogues M."/>
            <person name="Jackson L."/>
            <person name="Jakkamsetti A."/>
            <person name="Javaid M."/>
            <person name="Jiang H."/>
            <person name="Korchina V."/>
            <person name="Kovar C."/>
            <person name="Lara F."/>
            <person name="Lee S."/>
            <person name="Mata R."/>
            <person name="Mathew T."/>
            <person name="Moen C."/>
            <person name="Morales K."/>
            <person name="Munidasa M."/>
            <person name="Nazareth L."/>
            <person name="Ngo R."/>
            <person name="Nguyen L."/>
            <person name="Okwuonu G."/>
            <person name="Ongeri F."/>
            <person name="Patil S."/>
            <person name="Petrosino J."/>
            <person name="Pham C."/>
            <person name="Pham P."/>
            <person name="Pu L.-L."/>
            <person name="Puazo M."/>
            <person name="Raj R."/>
            <person name="Reid J."/>
            <person name="Rouhana J."/>
            <person name="Saada N."/>
            <person name="Shang Y."/>
            <person name="Simmons D."/>
            <person name="Thornton R."/>
            <person name="Warren J."/>
            <person name="Weissenberger G."/>
            <person name="Zhang J."/>
            <person name="Zhang L."/>
            <person name="Zhou C."/>
            <person name="Zhu D."/>
            <person name="Muzny D."/>
            <person name="Worley K."/>
            <person name="Gibbs R."/>
        </authorList>
    </citation>
    <scope>NUCLEOTIDE SEQUENCE [LARGE SCALE GENOMIC DNA]</scope>
    <source>
        <strain evidence="1 2">ATCC 33300</strain>
    </source>
</reference>
<evidence type="ECO:0000313" key="2">
    <source>
        <dbReference type="Proteomes" id="UP000006241"/>
    </source>
</evidence>
<comment type="caution">
    <text evidence="1">The sequence shown here is derived from an EMBL/GenBank/DDBJ whole genome shotgun (WGS) entry which is preliminary data.</text>
</comment>
<dbReference type="EMBL" id="ACHB01000034">
    <property type="protein sequence ID" value="EEI92976.1"/>
    <property type="molecule type" value="Genomic_DNA"/>
</dbReference>
<sequence length="403" mass="47178">MPKTKQTHDQVFPAILFRKIFMFHTYRIHIGYSAYECSFLLGKHDFFIRDAENPLKTTHIDPVDSNYLACIFGESIEKFTPEVTKQDNYQLKISISQTENRKTSFQILIRNEQLSKSNPFTLIEEEKLCVLPTAKFLSTFDKVKDFILHLLDNGYFDNTRTALDIFNECRRNDDFGVNFHVRNLIKSLNYFTNKKSGHALLNNERTNLFSRRLYFKPFNFEIKDNSKVSDLFLSKGIADFASAVKWVIQLPYKRNTDKSDSLILFREFAGTCSTKHAVLKRLADENGHNQIRLMLGIFMMDKKNTPAVAAVLNKYRLEYIPEAHNYLRIHNYIVDATGIGVNETKFELDLLTEVDISADQITDYKTDFHRRYLTEWLAQNNIPYSIEDIWYIREECIKALADQ</sequence>
<evidence type="ECO:0000313" key="1">
    <source>
        <dbReference type="EMBL" id="EEI92976.1"/>
    </source>
</evidence>
<proteinExistence type="predicted"/>